<keyword evidence="4" id="KW-0249">Electron transport</keyword>
<dbReference type="RefSeq" id="WP_093476379.1">
    <property type="nucleotide sequence ID" value="NZ_FOUI01000010.1"/>
</dbReference>
<dbReference type="GO" id="GO:0009055">
    <property type="term" value="F:electron transfer activity"/>
    <property type="evidence" value="ECO:0007669"/>
    <property type="project" value="InterPro"/>
</dbReference>
<dbReference type="InterPro" id="IPR008168">
    <property type="entry name" value="Cyt_C_IC"/>
</dbReference>
<dbReference type="PROSITE" id="PS51007">
    <property type="entry name" value="CYTC"/>
    <property type="match status" value="1"/>
</dbReference>
<feature type="signal peptide" evidence="7">
    <location>
        <begin position="1"/>
        <end position="21"/>
    </location>
</feature>
<evidence type="ECO:0000256" key="7">
    <source>
        <dbReference type="SAM" id="SignalP"/>
    </source>
</evidence>
<evidence type="ECO:0000256" key="2">
    <source>
        <dbReference type="ARBA" id="ARBA00022617"/>
    </source>
</evidence>
<dbReference type="PRINTS" id="PR00605">
    <property type="entry name" value="CYTCHROMECIC"/>
</dbReference>
<protein>
    <submittedName>
        <fullName evidence="9">Cytochrome c553</fullName>
    </submittedName>
</protein>
<sequence length="103" mass="10492">MRKLLLCVATAALAVSGAAQAAGDAEAGKGKIGLCVACHGTDGKGIMPMYPNLNGQNATYLESALKAYRDGNRTGGTAPIMAPMAANLSDQDIADIAAYYSQL</sequence>
<dbReference type="EMBL" id="FOUI01000010">
    <property type="protein sequence ID" value="SFM64010.1"/>
    <property type="molecule type" value="Genomic_DNA"/>
</dbReference>
<dbReference type="AlphaFoldDB" id="A0A1I4SI60"/>
<accession>A0A1I4SI60</accession>
<dbReference type="Gene3D" id="1.10.760.10">
    <property type="entry name" value="Cytochrome c-like domain"/>
    <property type="match status" value="1"/>
</dbReference>
<keyword evidence="3 6" id="KW-0479">Metal-binding</keyword>
<dbReference type="InterPro" id="IPR009056">
    <property type="entry name" value="Cyt_c-like_dom"/>
</dbReference>
<dbReference type="GO" id="GO:0005506">
    <property type="term" value="F:iron ion binding"/>
    <property type="evidence" value="ECO:0007669"/>
    <property type="project" value="InterPro"/>
</dbReference>
<evidence type="ECO:0000313" key="10">
    <source>
        <dbReference type="Proteomes" id="UP000243629"/>
    </source>
</evidence>
<evidence type="ECO:0000256" key="1">
    <source>
        <dbReference type="ARBA" id="ARBA00022448"/>
    </source>
</evidence>
<evidence type="ECO:0000256" key="5">
    <source>
        <dbReference type="ARBA" id="ARBA00023004"/>
    </source>
</evidence>
<keyword evidence="10" id="KW-1185">Reference proteome</keyword>
<feature type="domain" description="Cytochrome c" evidence="8">
    <location>
        <begin position="23"/>
        <end position="103"/>
    </location>
</feature>
<feature type="chain" id="PRO_5017427539" evidence="7">
    <location>
        <begin position="22"/>
        <end position="103"/>
    </location>
</feature>
<keyword evidence="1" id="KW-0813">Transport</keyword>
<dbReference type="PANTHER" id="PTHR33751">
    <property type="entry name" value="CBB3-TYPE CYTOCHROME C OXIDASE SUBUNIT FIXP"/>
    <property type="match status" value="1"/>
</dbReference>
<dbReference type="InterPro" id="IPR050597">
    <property type="entry name" value="Cytochrome_c_Oxidase_Subunit"/>
</dbReference>
<gene>
    <name evidence="9" type="ORF">SAMN05216217_11044</name>
</gene>
<dbReference type="OrthoDB" id="9796421at2"/>
<dbReference type="Proteomes" id="UP000243629">
    <property type="component" value="Unassembled WGS sequence"/>
</dbReference>
<dbReference type="GO" id="GO:0020037">
    <property type="term" value="F:heme binding"/>
    <property type="evidence" value="ECO:0007669"/>
    <property type="project" value="InterPro"/>
</dbReference>
<keyword evidence="2 6" id="KW-0349">Heme</keyword>
<dbReference type="STRING" id="1720063.SAMN05216217_11044"/>
<name>A0A1I4SI60_9GAMM</name>
<dbReference type="Pfam" id="PF00034">
    <property type="entry name" value="Cytochrom_C"/>
    <property type="match status" value="1"/>
</dbReference>
<evidence type="ECO:0000256" key="4">
    <source>
        <dbReference type="ARBA" id="ARBA00022982"/>
    </source>
</evidence>
<evidence type="ECO:0000259" key="8">
    <source>
        <dbReference type="PROSITE" id="PS51007"/>
    </source>
</evidence>
<keyword evidence="7" id="KW-0732">Signal</keyword>
<proteinExistence type="predicted"/>
<reference evidence="10" key="1">
    <citation type="submission" date="2016-10" db="EMBL/GenBank/DDBJ databases">
        <authorList>
            <person name="Varghese N."/>
            <person name="Submissions S."/>
        </authorList>
    </citation>
    <scope>NUCLEOTIDE SEQUENCE [LARGE SCALE GENOMIC DNA]</scope>
    <source>
        <strain evidence="10">DSM 24213</strain>
    </source>
</reference>
<evidence type="ECO:0000256" key="3">
    <source>
        <dbReference type="ARBA" id="ARBA00022723"/>
    </source>
</evidence>
<keyword evidence="5 6" id="KW-0408">Iron</keyword>
<dbReference type="SUPFAM" id="SSF46626">
    <property type="entry name" value="Cytochrome c"/>
    <property type="match status" value="1"/>
</dbReference>
<evidence type="ECO:0000313" key="9">
    <source>
        <dbReference type="EMBL" id="SFM64010.1"/>
    </source>
</evidence>
<dbReference type="PANTHER" id="PTHR33751:SF9">
    <property type="entry name" value="CYTOCHROME C4"/>
    <property type="match status" value="1"/>
</dbReference>
<dbReference type="InterPro" id="IPR036909">
    <property type="entry name" value="Cyt_c-like_dom_sf"/>
</dbReference>
<evidence type="ECO:0000256" key="6">
    <source>
        <dbReference type="PROSITE-ProRule" id="PRU00433"/>
    </source>
</evidence>
<organism evidence="9 10">
    <name type="scientific">Halopseudomonas yangmingensis</name>
    <dbReference type="NCBI Taxonomy" id="1720063"/>
    <lineage>
        <taxon>Bacteria</taxon>
        <taxon>Pseudomonadati</taxon>
        <taxon>Pseudomonadota</taxon>
        <taxon>Gammaproteobacteria</taxon>
        <taxon>Pseudomonadales</taxon>
        <taxon>Pseudomonadaceae</taxon>
        <taxon>Halopseudomonas</taxon>
    </lineage>
</organism>